<name>S8E2M8_FOMSC</name>
<organism evidence="1 2">
    <name type="scientific">Fomitopsis schrenkii</name>
    <name type="common">Brown rot fungus</name>
    <dbReference type="NCBI Taxonomy" id="2126942"/>
    <lineage>
        <taxon>Eukaryota</taxon>
        <taxon>Fungi</taxon>
        <taxon>Dikarya</taxon>
        <taxon>Basidiomycota</taxon>
        <taxon>Agaricomycotina</taxon>
        <taxon>Agaricomycetes</taxon>
        <taxon>Polyporales</taxon>
        <taxon>Fomitopsis</taxon>
    </lineage>
</organism>
<dbReference type="AlphaFoldDB" id="S8E2M8"/>
<proteinExistence type="predicted"/>
<evidence type="ECO:0000313" key="1">
    <source>
        <dbReference type="EMBL" id="EPS99037.1"/>
    </source>
</evidence>
<gene>
    <name evidence="1" type="ORF">FOMPIDRAFT_1051038</name>
</gene>
<accession>S8E2M8</accession>
<protein>
    <submittedName>
        <fullName evidence="1">Uncharacterized protein</fullName>
    </submittedName>
</protein>
<dbReference type="HOGENOM" id="CLU_1250701_0_0_1"/>
<dbReference type="EMBL" id="KE504160">
    <property type="protein sequence ID" value="EPS99037.1"/>
    <property type="molecule type" value="Genomic_DNA"/>
</dbReference>
<evidence type="ECO:0000313" key="2">
    <source>
        <dbReference type="Proteomes" id="UP000015241"/>
    </source>
</evidence>
<dbReference type="OrthoDB" id="10474379at2759"/>
<keyword evidence="2" id="KW-1185">Reference proteome</keyword>
<dbReference type="Proteomes" id="UP000015241">
    <property type="component" value="Unassembled WGS sequence"/>
</dbReference>
<reference evidence="1 2" key="1">
    <citation type="journal article" date="2012" name="Science">
        <title>The Paleozoic origin of enzymatic lignin decomposition reconstructed from 31 fungal genomes.</title>
        <authorList>
            <person name="Floudas D."/>
            <person name="Binder M."/>
            <person name="Riley R."/>
            <person name="Barry K."/>
            <person name="Blanchette R.A."/>
            <person name="Henrissat B."/>
            <person name="Martinez A.T."/>
            <person name="Otillar R."/>
            <person name="Spatafora J.W."/>
            <person name="Yadav J.S."/>
            <person name="Aerts A."/>
            <person name="Benoit I."/>
            <person name="Boyd A."/>
            <person name="Carlson A."/>
            <person name="Copeland A."/>
            <person name="Coutinho P.M."/>
            <person name="de Vries R.P."/>
            <person name="Ferreira P."/>
            <person name="Findley K."/>
            <person name="Foster B."/>
            <person name="Gaskell J."/>
            <person name="Glotzer D."/>
            <person name="Gorecki P."/>
            <person name="Heitman J."/>
            <person name="Hesse C."/>
            <person name="Hori C."/>
            <person name="Igarashi K."/>
            <person name="Jurgens J.A."/>
            <person name="Kallen N."/>
            <person name="Kersten P."/>
            <person name="Kohler A."/>
            <person name="Kuees U."/>
            <person name="Kumar T.K.A."/>
            <person name="Kuo A."/>
            <person name="LaButti K."/>
            <person name="Larrondo L.F."/>
            <person name="Lindquist E."/>
            <person name="Ling A."/>
            <person name="Lombard V."/>
            <person name="Lucas S."/>
            <person name="Lundell T."/>
            <person name="Martin R."/>
            <person name="McLaughlin D.J."/>
            <person name="Morgenstern I."/>
            <person name="Morin E."/>
            <person name="Murat C."/>
            <person name="Nagy L.G."/>
            <person name="Nolan M."/>
            <person name="Ohm R.A."/>
            <person name="Patyshakuliyeva A."/>
            <person name="Rokas A."/>
            <person name="Ruiz-Duenas F.J."/>
            <person name="Sabat G."/>
            <person name="Salamov A."/>
            <person name="Samejima M."/>
            <person name="Schmutz J."/>
            <person name="Slot J.C."/>
            <person name="St John F."/>
            <person name="Stenlid J."/>
            <person name="Sun H."/>
            <person name="Sun S."/>
            <person name="Syed K."/>
            <person name="Tsang A."/>
            <person name="Wiebenga A."/>
            <person name="Young D."/>
            <person name="Pisabarro A."/>
            <person name="Eastwood D.C."/>
            <person name="Martin F."/>
            <person name="Cullen D."/>
            <person name="Grigoriev I.V."/>
            <person name="Hibbett D.S."/>
        </authorList>
    </citation>
    <scope>NUCLEOTIDE SEQUENCE</scope>
    <source>
        <strain evidence="2">FP-58527</strain>
    </source>
</reference>
<sequence>MPYSNFGDDNLHHVAAPMFDPDQSLQPWYGLVAPSLSLAQRDIQNFFDASDDLINNISYDFRTYDSMTAGASQPEPAVVPLASSSSLNAVFPLEQSGSWIIPVQPLEIAQLSPLKPPPYAFQTAAAFPELPSEPFLYATLTSASSSNALSGPDYENGTHTWSAPFFEGGKYKRQCTLCDKSVKDDDGTLNRHERSMRHQARLPKTKRLDNPPLKCSICGKM</sequence>
<dbReference type="InParanoid" id="S8E2M8"/>